<evidence type="ECO:0000256" key="8">
    <source>
        <dbReference type="SAM" id="MobiDB-lite"/>
    </source>
</evidence>
<dbReference type="EMBL" id="CABD030078587">
    <property type="status" value="NOT_ANNOTATED_CDS"/>
    <property type="molecule type" value="Genomic_DNA"/>
</dbReference>
<accession>A0A2I2ZSV5</accession>
<dbReference type="Proteomes" id="UP000001519">
    <property type="component" value="Chromosome 11"/>
</dbReference>
<protein>
    <recommendedName>
        <fullName evidence="4">Autophagy-related protein 13</fullName>
    </recommendedName>
</protein>
<dbReference type="GO" id="GO:0000407">
    <property type="term" value="C:phagophore assembly site"/>
    <property type="evidence" value="ECO:0007669"/>
    <property type="project" value="UniProtKB-SubCell"/>
</dbReference>
<dbReference type="GO" id="GO:0000045">
    <property type="term" value="P:autophagosome assembly"/>
    <property type="evidence" value="ECO:0007669"/>
    <property type="project" value="InterPro"/>
</dbReference>
<keyword evidence="5" id="KW-0963">Cytoplasm</keyword>
<comment type="similarity">
    <text evidence="3">Belongs to the ATG13 family. Metazoan subfamily.</text>
</comment>
<dbReference type="InterPro" id="IPR040182">
    <property type="entry name" value="ATG13"/>
</dbReference>
<reference evidence="9 10" key="2">
    <citation type="journal article" date="2012" name="Nature">
        <title>Insights into hominid evolution from the gorilla genome sequence.</title>
        <authorList>
            <person name="Scally A."/>
            <person name="Dutheil J.Y."/>
            <person name="Hillier L.W."/>
            <person name="Jordan G.E."/>
            <person name="Goodhead I."/>
            <person name="Herrero J."/>
            <person name="Hobolth A."/>
            <person name="Lappalainen T."/>
            <person name="Mailund T."/>
            <person name="Marques-Bonet T."/>
            <person name="McCarthy S."/>
            <person name="Montgomery S.H."/>
            <person name="Schwalie P.C."/>
            <person name="Tang Y.A."/>
            <person name="Ward M.C."/>
            <person name="Xue Y."/>
            <person name="Yngvadottir B."/>
            <person name="Alkan C."/>
            <person name="Andersen L.N."/>
            <person name="Ayub Q."/>
            <person name="Ball E.V."/>
            <person name="Beal K."/>
            <person name="Bradley B.J."/>
            <person name="Chen Y."/>
            <person name="Clee C.M."/>
            <person name="Fitzgerald S."/>
            <person name="Graves T.A."/>
            <person name="Gu Y."/>
            <person name="Heath P."/>
            <person name="Heger A."/>
            <person name="Karakoc E."/>
            <person name="Kolb-Kokocinski A."/>
            <person name="Laird G.K."/>
            <person name="Lunter G."/>
            <person name="Meader S."/>
            <person name="Mort M."/>
            <person name="Mullikin J.C."/>
            <person name="Munch K."/>
            <person name="O'Connor T.D."/>
            <person name="Phillips A.D."/>
            <person name="Prado-Martinez J."/>
            <person name="Rogers A.S."/>
            <person name="Sajjadian S."/>
            <person name="Schmidt D."/>
            <person name="Shaw K."/>
            <person name="Simpson J.T."/>
            <person name="Stenson P.D."/>
            <person name="Turner D.J."/>
            <person name="Vigilant L."/>
            <person name="Vilella A.J."/>
            <person name="Whitener W."/>
            <person name="Zhu B."/>
            <person name="Cooper D.N."/>
            <person name="de Jong P."/>
            <person name="Dermitzakis E.T."/>
            <person name="Eichler E.E."/>
            <person name="Flicek P."/>
            <person name="Goldman N."/>
            <person name="Mundy N.I."/>
            <person name="Ning Z."/>
            <person name="Odom D.T."/>
            <person name="Ponting C.P."/>
            <person name="Quail M.A."/>
            <person name="Ryder O.A."/>
            <person name="Searle S.M."/>
            <person name="Warren W.C."/>
            <person name="Wilson R.K."/>
            <person name="Schierup M.H."/>
            <person name="Rogers J."/>
            <person name="Tyler-Smith C."/>
            <person name="Durbin R."/>
        </authorList>
    </citation>
    <scope>NUCLEOTIDE SEQUENCE [LARGE SCALE GENOMIC DNA]</scope>
</reference>
<feature type="region of interest" description="Disordered" evidence="8">
    <location>
        <begin position="356"/>
        <end position="390"/>
    </location>
</feature>
<reference evidence="10" key="1">
    <citation type="submission" date="2011-05" db="EMBL/GenBank/DDBJ databases">
        <title>Insights into the evolution of the great apes provided by the gorilla genome.</title>
        <authorList>
            <person name="Scally A."/>
        </authorList>
    </citation>
    <scope>NUCLEOTIDE SEQUENCE [LARGE SCALE GENOMIC DNA]</scope>
</reference>
<dbReference type="EMBL" id="CABD030078585">
    <property type="status" value="NOT_ANNOTATED_CDS"/>
    <property type="molecule type" value="Genomic_DNA"/>
</dbReference>
<organism evidence="9 10">
    <name type="scientific">Gorilla gorilla gorilla</name>
    <name type="common">Western lowland gorilla</name>
    <dbReference type="NCBI Taxonomy" id="9595"/>
    <lineage>
        <taxon>Eukaryota</taxon>
        <taxon>Metazoa</taxon>
        <taxon>Chordata</taxon>
        <taxon>Craniata</taxon>
        <taxon>Vertebrata</taxon>
        <taxon>Euteleostomi</taxon>
        <taxon>Mammalia</taxon>
        <taxon>Eutheria</taxon>
        <taxon>Euarchontoglires</taxon>
        <taxon>Primates</taxon>
        <taxon>Haplorrhini</taxon>
        <taxon>Catarrhini</taxon>
        <taxon>Hominidae</taxon>
        <taxon>Gorilla</taxon>
    </lineage>
</organism>
<dbReference type="GeneTree" id="ENSGT00390000007055"/>
<feature type="compositionally biased region" description="Polar residues" evidence="8">
    <location>
        <begin position="293"/>
        <end position="309"/>
    </location>
</feature>
<dbReference type="EMBL" id="CABD030078588">
    <property type="status" value="NOT_ANNOTATED_CDS"/>
    <property type="molecule type" value="Genomic_DNA"/>
</dbReference>
<dbReference type="EMBL" id="CABD030078584">
    <property type="status" value="NOT_ANNOTATED_CDS"/>
    <property type="molecule type" value="Genomic_DNA"/>
</dbReference>
<dbReference type="InterPro" id="IPR036570">
    <property type="entry name" value="HORMA_dom_sf"/>
</dbReference>
<evidence type="ECO:0000256" key="3">
    <source>
        <dbReference type="ARBA" id="ARBA00007341"/>
    </source>
</evidence>
<name>A0A2I2ZSV5_GORGO</name>
<gene>
    <name evidence="9" type="primary">ATG13</name>
</gene>
<evidence type="ECO:0000256" key="4">
    <source>
        <dbReference type="ARBA" id="ARBA00013801"/>
    </source>
</evidence>
<dbReference type="GO" id="GO:1990316">
    <property type="term" value="C:Atg1/ULK1 kinase complex"/>
    <property type="evidence" value="ECO:0007669"/>
    <property type="project" value="UniProtKB-ARBA"/>
</dbReference>
<feature type="region of interest" description="Disordered" evidence="8">
    <location>
        <begin position="286"/>
        <end position="312"/>
    </location>
</feature>
<evidence type="ECO:0000313" key="9">
    <source>
        <dbReference type="Ensembl" id="ENSGGOP00000050314.1"/>
    </source>
</evidence>
<sequence>METDLNSQDRKDLDKFIKFFALKTVQVIVQARLGEKICTRSSSSPTGSDWFNLAIKDIPEVTHEAKKALAGQLPAVGRSMCVEISLKTSEVRLWCDKEIKVSYTVYNRLSLLLKSLLAITRVTPAYRLSRKQGHEYVILYRIYFGEVQLSGLGEGFQTVRVGTVGTPVGTITLSCAYRINLAFMSTRQFERTPPIMGIIIDHFVDRPYPSSSPMHPCNYRTAGEDTGVIYPSVEDSQEVCTTSFSTSPPSQLMVPGKEGGVPLAPNQPVHGTQADQERLATCTPSDGTHCAVTPSSSEDTETVSNSSEGRASPHDVLETIFVRKVGAFVNKPINQVTLTSLDIPFAMFAPKNLELEDTDPMVNPPDSPETESPLQGSLHSDGSSGGSSGNTHDDFVMIDFKPAFSKDDILPMDLGTFYREFQNPPQLSSLSIDIGAQSMAEDLDSLPEKLAVHEKNVREFDAFVETLQ</sequence>
<dbReference type="EMBL" id="CABD030078583">
    <property type="status" value="NOT_ANNOTATED_CDS"/>
    <property type="molecule type" value="Genomic_DNA"/>
</dbReference>
<reference evidence="9" key="3">
    <citation type="submission" date="2025-08" db="UniProtKB">
        <authorList>
            <consortium name="Ensembl"/>
        </authorList>
    </citation>
    <scope>IDENTIFICATION</scope>
</reference>
<dbReference type="EMBL" id="CABD030078586">
    <property type="status" value="NOT_ANNOTATED_CDS"/>
    <property type="molecule type" value="Genomic_DNA"/>
</dbReference>
<evidence type="ECO:0000256" key="2">
    <source>
        <dbReference type="ARBA" id="ARBA00004514"/>
    </source>
</evidence>
<evidence type="ECO:0000256" key="1">
    <source>
        <dbReference type="ARBA" id="ARBA00004329"/>
    </source>
</evidence>
<dbReference type="GO" id="GO:0042127">
    <property type="term" value="P:regulation of cell population proliferation"/>
    <property type="evidence" value="ECO:0007669"/>
    <property type="project" value="UniProtKB-ARBA"/>
</dbReference>
<evidence type="ECO:0000256" key="6">
    <source>
        <dbReference type="ARBA" id="ARBA00023006"/>
    </source>
</evidence>
<dbReference type="FunFam" id="3.30.900.10:FF:000001">
    <property type="entry name" value="Autophagy-related protein 13"/>
    <property type="match status" value="1"/>
</dbReference>
<evidence type="ECO:0000256" key="5">
    <source>
        <dbReference type="ARBA" id="ARBA00022490"/>
    </source>
</evidence>
<reference evidence="9" key="4">
    <citation type="submission" date="2025-09" db="UniProtKB">
        <authorList>
            <consortium name="Ensembl"/>
        </authorList>
    </citation>
    <scope>IDENTIFICATION</scope>
</reference>
<evidence type="ECO:0000256" key="7">
    <source>
        <dbReference type="ARBA" id="ARBA00025190"/>
    </source>
</evidence>
<dbReference type="EMBL" id="CABD030078589">
    <property type="status" value="NOT_ANNOTATED_CDS"/>
    <property type="molecule type" value="Genomic_DNA"/>
</dbReference>
<keyword evidence="6" id="KW-0072">Autophagy</keyword>
<comment type="subcellular location">
    <subcellularLocation>
        <location evidence="2">Cytoplasm</location>
        <location evidence="2">Cytosol</location>
    </subcellularLocation>
    <subcellularLocation>
        <location evidence="1">Preautophagosomal structure</location>
    </subcellularLocation>
</comment>
<comment type="function">
    <text evidence="7">Autophagy factor required for autophagosome formation and mitophagy. Target of the TOR kinase signaling pathway that regulates autophagy through the control of the phosphorylation status of ATG13 and ULK1, and the regulation of the ATG13-ULK1-RB1CC1 complex. Through its regulation of ULK1 activity, plays a role in the regulation of the kinase activity of mTORC1 and cell proliferation.</text>
</comment>
<proteinExistence type="inferred from homology"/>
<dbReference type="PANTHER" id="PTHR13430">
    <property type="match status" value="1"/>
</dbReference>
<keyword evidence="10" id="KW-1185">Reference proteome</keyword>
<dbReference type="AlphaFoldDB" id="A0A2I2ZSV5"/>
<dbReference type="Ensembl" id="ENSGGOT00000045163.1">
    <property type="protein sequence ID" value="ENSGGOP00000050314.1"/>
    <property type="gene ID" value="ENSGGOG00000005689.3"/>
</dbReference>
<dbReference type="EMBL" id="CABD030078590">
    <property type="status" value="NOT_ANNOTATED_CDS"/>
    <property type="molecule type" value="Genomic_DNA"/>
</dbReference>
<dbReference type="Gene3D" id="3.30.900.10">
    <property type="entry name" value="HORMA domain"/>
    <property type="match status" value="1"/>
</dbReference>
<dbReference type="GO" id="GO:0005829">
    <property type="term" value="C:cytosol"/>
    <property type="evidence" value="ECO:0007669"/>
    <property type="project" value="UniProtKB-SubCell"/>
</dbReference>
<dbReference type="PANTHER" id="PTHR13430:SF4">
    <property type="entry name" value="AUTOPHAGY-RELATED PROTEIN 13"/>
    <property type="match status" value="1"/>
</dbReference>
<dbReference type="GO" id="GO:0010508">
    <property type="term" value="P:positive regulation of autophagy"/>
    <property type="evidence" value="ECO:0007669"/>
    <property type="project" value="UniProtKB-ARBA"/>
</dbReference>
<evidence type="ECO:0000313" key="10">
    <source>
        <dbReference type="Proteomes" id="UP000001519"/>
    </source>
</evidence>
<dbReference type="Bgee" id="ENSGGOG00000005689">
    <property type="expression patterns" value="Expressed in testis and 6 other cell types or tissues"/>
</dbReference>